<dbReference type="EMBL" id="CP002696">
    <property type="protein sequence ID" value="AEE16588.1"/>
    <property type="molecule type" value="Genomic_DNA"/>
</dbReference>
<evidence type="ECO:0000256" key="1">
    <source>
        <dbReference type="ARBA" id="ARBA00001966"/>
    </source>
</evidence>
<keyword evidence="6" id="KW-0408">Iron</keyword>
<evidence type="ECO:0000256" key="6">
    <source>
        <dbReference type="ARBA" id="ARBA00023004"/>
    </source>
</evidence>
<evidence type="ECO:0000256" key="9">
    <source>
        <dbReference type="ARBA" id="ARBA00031081"/>
    </source>
</evidence>
<evidence type="ECO:0000256" key="3">
    <source>
        <dbReference type="ARBA" id="ARBA00012926"/>
    </source>
</evidence>
<dbReference type="UniPathway" id="UPA00223">
    <property type="reaction ID" value="UER00718"/>
</dbReference>
<dbReference type="GO" id="GO:0046872">
    <property type="term" value="F:metal ion binding"/>
    <property type="evidence" value="ECO:0007669"/>
    <property type="project" value="UniProtKB-KW"/>
</dbReference>
<organism evidence="13 14">
    <name type="scientific">Treponema brennaborense (strain DSM 12168 / CIP 105900 / DD5/3)</name>
    <dbReference type="NCBI Taxonomy" id="906968"/>
    <lineage>
        <taxon>Bacteria</taxon>
        <taxon>Pseudomonadati</taxon>
        <taxon>Spirochaetota</taxon>
        <taxon>Spirochaetia</taxon>
        <taxon>Spirochaetales</taxon>
        <taxon>Treponemataceae</taxon>
        <taxon>Treponema</taxon>
    </lineage>
</organism>
<dbReference type="RefSeq" id="WP_013758295.1">
    <property type="nucleotide sequence ID" value="NC_015500.1"/>
</dbReference>
<feature type="domain" description="Aconitase A/isopropylmalate dehydratase small subunit swivel" evidence="12">
    <location>
        <begin position="542"/>
        <end position="609"/>
    </location>
</feature>
<evidence type="ECO:0000259" key="11">
    <source>
        <dbReference type="Pfam" id="PF00330"/>
    </source>
</evidence>
<dbReference type="PANTHER" id="PTHR43160:SF3">
    <property type="entry name" value="ACONITATE HYDRATASE, MITOCHONDRIAL"/>
    <property type="match status" value="1"/>
</dbReference>
<dbReference type="eggNOG" id="COG1048">
    <property type="taxonomic scope" value="Bacteria"/>
</dbReference>
<proteinExistence type="predicted"/>
<dbReference type="NCBIfam" id="TIGR01342">
    <property type="entry name" value="acon_putative"/>
    <property type="match status" value="1"/>
</dbReference>
<evidence type="ECO:0000259" key="12">
    <source>
        <dbReference type="Pfam" id="PF00694"/>
    </source>
</evidence>
<dbReference type="InterPro" id="IPR001030">
    <property type="entry name" value="Acoase/IPM_deHydtase_lsu_aba"/>
</dbReference>
<evidence type="ECO:0000313" key="13">
    <source>
        <dbReference type="EMBL" id="AEE16588.1"/>
    </source>
</evidence>
<dbReference type="GO" id="GO:0005829">
    <property type="term" value="C:cytosol"/>
    <property type="evidence" value="ECO:0007669"/>
    <property type="project" value="TreeGrafter"/>
</dbReference>
<dbReference type="KEGG" id="tbe:Trebr_1160"/>
<dbReference type="OrthoDB" id="9802769at2"/>
<dbReference type="InterPro" id="IPR000573">
    <property type="entry name" value="AconitaseA/IPMdHydase_ssu_swvl"/>
</dbReference>
<feature type="domain" description="Aconitase/3-isopropylmalate dehydratase large subunit alpha/beta/alpha" evidence="11">
    <location>
        <begin position="7"/>
        <end position="295"/>
    </location>
</feature>
<accession>F4LKZ1</accession>
<keyword evidence="7" id="KW-0411">Iron-sulfur</keyword>
<keyword evidence="5" id="KW-0479">Metal-binding</keyword>
<dbReference type="Gene3D" id="3.30.499.10">
    <property type="entry name" value="Aconitase, domain 3"/>
    <property type="match status" value="2"/>
</dbReference>
<dbReference type="GO" id="GO:0051539">
    <property type="term" value="F:4 iron, 4 sulfur cluster binding"/>
    <property type="evidence" value="ECO:0007669"/>
    <property type="project" value="TreeGrafter"/>
</dbReference>
<dbReference type="PRINTS" id="PR00415">
    <property type="entry name" value="ACONITASE"/>
</dbReference>
<evidence type="ECO:0000256" key="5">
    <source>
        <dbReference type="ARBA" id="ARBA00022723"/>
    </source>
</evidence>
<comment type="catalytic activity">
    <reaction evidence="8">
        <text>citrate = D-threo-isocitrate</text>
        <dbReference type="Rhea" id="RHEA:10336"/>
        <dbReference type="ChEBI" id="CHEBI:15562"/>
        <dbReference type="ChEBI" id="CHEBI:16947"/>
        <dbReference type="EC" id="4.2.1.3"/>
    </reaction>
</comment>
<comment type="cofactor">
    <cofactor evidence="1">
        <name>[4Fe-4S] cluster</name>
        <dbReference type="ChEBI" id="CHEBI:49883"/>
    </cofactor>
</comment>
<gene>
    <name evidence="13" type="ordered locus">Trebr_1160</name>
</gene>
<dbReference type="PROSITE" id="PS01244">
    <property type="entry name" value="ACONITASE_2"/>
    <property type="match status" value="1"/>
</dbReference>
<keyword evidence="14" id="KW-1185">Reference proteome</keyword>
<evidence type="ECO:0000256" key="10">
    <source>
        <dbReference type="ARBA" id="ARBA00031977"/>
    </source>
</evidence>
<sequence>MALTLAEKIIQAHLVPQACPDTHFTGGNPIERGVDIAIRIDQTLTQDATGTMTYLQFETIGIPRVKTDVSVSYVDHNTLQTDFRNMDDHRYLQSIAAKYGLWFSRAGNGICHQVHLERFGEPGKTLLGSDSHTPTGGGIGMIAIGAGGLDVAVAMGGGAFHLAMPKVYGVKLTGSLRKGVGAKDVILEVLRRETVKGGVGAVYEYFGSGVESLTVPQRATITNMGAELGATCSVFPSDGATKAFLTAMGRADVWKELKADEGAVYDKIIEIDLSTLQPLAAQPHSPDAVAPVASLAGKPVTQVCIGSCTNSSLDDLAAVAAIVRGKHIAPGVEAGIAPGSRTTLLMAEKAGILGDLIRAGFRILESACGPCIGMGFAPNTEGVSLRTFNRNFKGRSGTTDANVYLVSPETAAAAAVTGVFTDASKLDYDDATYTGTGRITLLSGKDDRLNASDVIRAASDDGMLIAPLDEKAAAAVEILRGPNIKPCPASPAPAQSLTLPVLLKAGDNVSTDDIMPAGTKVLPFRSNIPEIAKFTFERIDTEFYKRAERTGFSGCAVIGGENYGQGSSREHAALGPMYLGVRAVIVKSFARIHQANLINYGIIPITFADAADYDRIESGDTLEIGNIGEALATGKDFKITVTGKSGTKTIAGVNSLAKRSRDILNAGGLAAYTRSGGQ</sequence>
<dbReference type="GO" id="GO:0003994">
    <property type="term" value="F:aconitate hydratase activity"/>
    <property type="evidence" value="ECO:0007669"/>
    <property type="project" value="UniProtKB-EC"/>
</dbReference>
<dbReference type="STRING" id="906968.Trebr_1160"/>
<dbReference type="InterPro" id="IPR018136">
    <property type="entry name" value="Aconitase_4Fe-4S_BS"/>
</dbReference>
<dbReference type="InterPro" id="IPR015928">
    <property type="entry name" value="Aconitase/3IPM_dehydase_swvl"/>
</dbReference>
<dbReference type="GO" id="GO:0006099">
    <property type="term" value="P:tricarboxylic acid cycle"/>
    <property type="evidence" value="ECO:0007669"/>
    <property type="project" value="UniProtKB-UniPathway"/>
</dbReference>
<dbReference type="InterPro" id="IPR050926">
    <property type="entry name" value="Aconitase/IPM_isomerase"/>
</dbReference>
<reference evidence="14" key="1">
    <citation type="submission" date="2011-04" db="EMBL/GenBank/DDBJ databases">
        <title>The complete genome of Treponema brennaborense DSM 12168.</title>
        <authorList>
            <person name="Lucas S."/>
            <person name="Han J."/>
            <person name="Lapidus A."/>
            <person name="Bruce D."/>
            <person name="Goodwin L."/>
            <person name="Pitluck S."/>
            <person name="Peters L."/>
            <person name="Kyrpides N."/>
            <person name="Mavromatis K."/>
            <person name="Ivanova N."/>
            <person name="Mikhailova N."/>
            <person name="Pagani I."/>
            <person name="Teshima H."/>
            <person name="Detter J.C."/>
            <person name="Tapia R."/>
            <person name="Han C."/>
            <person name="Land M."/>
            <person name="Hauser L."/>
            <person name="Markowitz V."/>
            <person name="Cheng J.-F."/>
            <person name="Hugenholtz P."/>
            <person name="Woyke T."/>
            <person name="Wu D."/>
            <person name="Gronow S."/>
            <person name="Wellnitz S."/>
            <person name="Brambilla E."/>
            <person name="Klenk H.-P."/>
            <person name="Eisen J.A."/>
        </authorList>
    </citation>
    <scope>NUCLEOTIDE SEQUENCE [LARGE SCALE GENOMIC DNA]</scope>
    <source>
        <strain evidence="14">DSM 12168 / CIP 105900 / DD5/3</strain>
    </source>
</reference>
<dbReference type="HOGENOM" id="CLU_006714_2_3_12"/>
<name>F4LKZ1_TREBD</name>
<dbReference type="EC" id="4.2.1.3" evidence="3"/>
<evidence type="ECO:0000256" key="7">
    <source>
        <dbReference type="ARBA" id="ARBA00023014"/>
    </source>
</evidence>
<dbReference type="Proteomes" id="UP000006546">
    <property type="component" value="Chromosome"/>
</dbReference>
<dbReference type="SUPFAM" id="SSF52016">
    <property type="entry name" value="LeuD/IlvD-like"/>
    <property type="match status" value="1"/>
</dbReference>
<dbReference type="InterPro" id="IPR036008">
    <property type="entry name" value="Aconitase_4Fe-4S_dom"/>
</dbReference>
<evidence type="ECO:0000256" key="4">
    <source>
        <dbReference type="ARBA" id="ARBA00019378"/>
    </source>
</evidence>
<dbReference type="Pfam" id="PF00330">
    <property type="entry name" value="Aconitase"/>
    <property type="match status" value="1"/>
</dbReference>
<dbReference type="Pfam" id="PF00694">
    <property type="entry name" value="Aconitase_C"/>
    <property type="match status" value="1"/>
</dbReference>
<dbReference type="PANTHER" id="PTHR43160">
    <property type="entry name" value="ACONITATE HYDRATASE B"/>
    <property type="match status" value="1"/>
</dbReference>
<comment type="pathway">
    <text evidence="2">Carbohydrate metabolism; tricarboxylic acid cycle; isocitrate from oxaloacetate: step 2/2.</text>
</comment>
<dbReference type="InterPro" id="IPR015931">
    <property type="entry name" value="Acnase/IPM_dHydase_lsu_aba_1/3"/>
</dbReference>
<dbReference type="NCBIfam" id="NF005558">
    <property type="entry name" value="PRK07229.1"/>
    <property type="match status" value="1"/>
</dbReference>
<evidence type="ECO:0000256" key="2">
    <source>
        <dbReference type="ARBA" id="ARBA00004717"/>
    </source>
</evidence>
<protein>
    <recommendedName>
        <fullName evidence="4">Aconitate hydratase A</fullName>
        <ecNumber evidence="3">4.2.1.3</ecNumber>
    </recommendedName>
    <alternativeName>
        <fullName evidence="10">Iron-responsive protein-like</fullName>
    </alternativeName>
    <alternativeName>
        <fullName evidence="9">RNA-binding protein</fullName>
    </alternativeName>
</protein>
<dbReference type="Gene3D" id="3.20.19.10">
    <property type="entry name" value="Aconitase, domain 4"/>
    <property type="match status" value="1"/>
</dbReference>
<evidence type="ECO:0000313" key="14">
    <source>
        <dbReference type="Proteomes" id="UP000006546"/>
    </source>
</evidence>
<dbReference type="InterPro" id="IPR006250">
    <property type="entry name" value="Aconitase_put"/>
</dbReference>
<dbReference type="SUPFAM" id="SSF53732">
    <property type="entry name" value="Aconitase iron-sulfur domain"/>
    <property type="match status" value="1"/>
</dbReference>
<dbReference type="PROSITE" id="PS00450">
    <property type="entry name" value="ACONITASE_1"/>
    <property type="match status" value="1"/>
</dbReference>
<dbReference type="AlphaFoldDB" id="F4LKZ1"/>
<evidence type="ECO:0000256" key="8">
    <source>
        <dbReference type="ARBA" id="ARBA00023501"/>
    </source>
</evidence>